<evidence type="ECO:0000313" key="1">
    <source>
        <dbReference type="EMBL" id="SVC90691.1"/>
    </source>
</evidence>
<reference evidence="1" key="1">
    <citation type="submission" date="2018-05" db="EMBL/GenBank/DDBJ databases">
        <authorList>
            <person name="Lanie J.A."/>
            <person name="Ng W.-L."/>
            <person name="Kazmierczak K.M."/>
            <person name="Andrzejewski T.M."/>
            <person name="Davidsen T.M."/>
            <person name="Wayne K.J."/>
            <person name="Tettelin H."/>
            <person name="Glass J.I."/>
            <person name="Rusch D."/>
            <person name="Podicherti R."/>
            <person name="Tsui H.-C.T."/>
            <person name="Winkler M.E."/>
        </authorList>
    </citation>
    <scope>NUCLEOTIDE SEQUENCE</scope>
</reference>
<name>A0A382R270_9ZZZZ</name>
<protein>
    <submittedName>
        <fullName evidence="1">Uncharacterized protein</fullName>
    </submittedName>
</protein>
<proteinExistence type="predicted"/>
<accession>A0A382R270</accession>
<sequence>MTWKNWNLADVYAMTSDILLLGRQCYQ</sequence>
<organism evidence="1">
    <name type="scientific">marine metagenome</name>
    <dbReference type="NCBI Taxonomy" id="408172"/>
    <lineage>
        <taxon>unclassified sequences</taxon>
        <taxon>metagenomes</taxon>
        <taxon>ecological metagenomes</taxon>
    </lineage>
</organism>
<dbReference type="AlphaFoldDB" id="A0A382R270"/>
<gene>
    <name evidence="1" type="ORF">METZ01_LOCUS343545</name>
</gene>
<dbReference type="EMBL" id="UINC01117923">
    <property type="protein sequence ID" value="SVC90691.1"/>
    <property type="molecule type" value="Genomic_DNA"/>
</dbReference>
<feature type="non-terminal residue" evidence="1">
    <location>
        <position position="27"/>
    </location>
</feature>